<dbReference type="EMBL" id="KB311176">
    <property type="protein sequence ID" value="ELT89791.1"/>
    <property type="molecule type" value="Genomic_DNA"/>
</dbReference>
<reference evidence="2 4" key="2">
    <citation type="journal article" date="2013" name="Nature">
        <title>Insights into bilaterian evolution from three spiralian genomes.</title>
        <authorList>
            <person name="Simakov O."/>
            <person name="Marletaz F."/>
            <person name="Cho S.J."/>
            <person name="Edsinger-Gonzales E."/>
            <person name="Havlak P."/>
            <person name="Hellsten U."/>
            <person name="Kuo D.H."/>
            <person name="Larsson T."/>
            <person name="Lv J."/>
            <person name="Arendt D."/>
            <person name="Savage R."/>
            <person name="Osoegawa K."/>
            <person name="de Jong P."/>
            <person name="Grimwood J."/>
            <person name="Chapman J.A."/>
            <person name="Shapiro H."/>
            <person name="Aerts A."/>
            <person name="Otillar R.P."/>
            <person name="Terry A.Y."/>
            <person name="Boore J.L."/>
            <person name="Grigoriev I.V."/>
            <person name="Lindberg D.R."/>
            <person name="Seaver E.C."/>
            <person name="Weisblat D.A."/>
            <person name="Putnam N.H."/>
            <person name="Rokhsar D.S."/>
        </authorList>
    </citation>
    <scope>NUCLEOTIDE SEQUENCE</scope>
    <source>
        <strain evidence="2 4">I ESC-2004</strain>
    </source>
</reference>
<sequence length="409" mass="47771">MIIDNRKYLVALNLVAIITNFGYIIPIGGHTSSEDDDVIFREKVFDELRSNIGNTNDFRIFQSLDLVQEFELSSQLTKRALQRTTLDNPVLIFVLHLTSKEDFALQCESPDVSIFNRQSLEADYQLACDCLAFLYVMQNRLKLYRQRVHVTQNVLEKIRSSHVRKYLLENGRFKFENIENIFDEIYSYETRFGDMSAMECAIEQMKEVYNVMKSDRKQEIIRDEDSQQEHDYTRSQMKEILKRSHMLFRENVEAFKSLTHQTKYWLKTFYTQWMKNAPTMKKSIESMENHHGNQKRGNASMNAVLKTLPDRERCVLAGAGWTFQSGRFTQRICHAVNKFLLLDDRAIDIKVPMEVTSSPFNWTRLIQLDNFQPTQVNVPEGHGRLPWLNEPTDIIGTVALGLIIITTLL</sequence>
<dbReference type="Proteomes" id="UP000014760">
    <property type="component" value="Unassembled WGS sequence"/>
</dbReference>
<evidence type="ECO:0000313" key="2">
    <source>
        <dbReference type="EMBL" id="ELT89791.1"/>
    </source>
</evidence>
<keyword evidence="1" id="KW-0472">Membrane</keyword>
<reference evidence="3" key="3">
    <citation type="submission" date="2015-06" db="UniProtKB">
        <authorList>
            <consortium name="EnsemblMetazoa"/>
        </authorList>
    </citation>
    <scope>IDENTIFICATION</scope>
</reference>
<evidence type="ECO:0000313" key="3">
    <source>
        <dbReference type="EnsemblMetazoa" id="CapteP191631"/>
    </source>
</evidence>
<keyword evidence="4" id="KW-1185">Reference proteome</keyword>
<organism evidence="2">
    <name type="scientific">Capitella teleta</name>
    <name type="common">Polychaete worm</name>
    <dbReference type="NCBI Taxonomy" id="283909"/>
    <lineage>
        <taxon>Eukaryota</taxon>
        <taxon>Metazoa</taxon>
        <taxon>Spiralia</taxon>
        <taxon>Lophotrochozoa</taxon>
        <taxon>Annelida</taxon>
        <taxon>Polychaeta</taxon>
        <taxon>Sedentaria</taxon>
        <taxon>Scolecida</taxon>
        <taxon>Capitellidae</taxon>
        <taxon>Capitella</taxon>
    </lineage>
</organism>
<dbReference type="HOGENOM" id="CLU_673091_0_0_1"/>
<evidence type="ECO:0000313" key="4">
    <source>
        <dbReference type="Proteomes" id="UP000014760"/>
    </source>
</evidence>
<keyword evidence="1" id="KW-0812">Transmembrane</keyword>
<dbReference type="EnsemblMetazoa" id="CapteT191631">
    <property type="protein sequence ID" value="CapteP191631"/>
    <property type="gene ID" value="CapteG191631"/>
</dbReference>
<gene>
    <name evidence="2" type="ORF">CAPTEDRAFT_191631</name>
</gene>
<proteinExistence type="predicted"/>
<keyword evidence="1" id="KW-1133">Transmembrane helix</keyword>
<name>R7TFI6_CAPTE</name>
<dbReference type="EMBL" id="AMQN01014690">
    <property type="status" value="NOT_ANNOTATED_CDS"/>
    <property type="molecule type" value="Genomic_DNA"/>
</dbReference>
<dbReference type="AlphaFoldDB" id="R7TFI6"/>
<accession>R7TFI6</accession>
<protein>
    <submittedName>
        <fullName evidence="2 3">Uncharacterized protein</fullName>
    </submittedName>
</protein>
<dbReference type="EMBL" id="AMQN01014689">
    <property type="status" value="NOT_ANNOTATED_CDS"/>
    <property type="molecule type" value="Genomic_DNA"/>
</dbReference>
<evidence type="ECO:0000256" key="1">
    <source>
        <dbReference type="SAM" id="Phobius"/>
    </source>
</evidence>
<reference evidence="4" key="1">
    <citation type="submission" date="2012-12" db="EMBL/GenBank/DDBJ databases">
        <authorList>
            <person name="Hellsten U."/>
            <person name="Grimwood J."/>
            <person name="Chapman J.A."/>
            <person name="Shapiro H."/>
            <person name="Aerts A."/>
            <person name="Otillar R.P."/>
            <person name="Terry A.Y."/>
            <person name="Boore J.L."/>
            <person name="Simakov O."/>
            <person name="Marletaz F."/>
            <person name="Cho S.-J."/>
            <person name="Edsinger-Gonzales E."/>
            <person name="Havlak P."/>
            <person name="Kuo D.-H."/>
            <person name="Larsson T."/>
            <person name="Lv J."/>
            <person name="Arendt D."/>
            <person name="Savage R."/>
            <person name="Osoegawa K."/>
            <person name="de Jong P."/>
            <person name="Lindberg D.R."/>
            <person name="Seaver E.C."/>
            <person name="Weisblat D.A."/>
            <person name="Putnam N.H."/>
            <person name="Grigoriev I.V."/>
            <person name="Rokhsar D.S."/>
        </authorList>
    </citation>
    <scope>NUCLEOTIDE SEQUENCE</scope>
    <source>
        <strain evidence="4">I ESC-2004</strain>
    </source>
</reference>
<feature type="transmembrane region" description="Helical" evidence="1">
    <location>
        <begin position="7"/>
        <end position="25"/>
    </location>
</feature>